<dbReference type="PROSITE" id="PS51257">
    <property type="entry name" value="PROKAR_LIPOPROTEIN"/>
    <property type="match status" value="1"/>
</dbReference>
<feature type="domain" description="SusD-like N-terminal" evidence="7">
    <location>
        <begin position="76"/>
        <end position="233"/>
    </location>
</feature>
<evidence type="ECO:0000256" key="4">
    <source>
        <dbReference type="ARBA" id="ARBA00023136"/>
    </source>
</evidence>
<accession>A0A7X5YEB0</accession>
<evidence type="ECO:0000313" key="10">
    <source>
        <dbReference type="Proteomes" id="UP000576368"/>
    </source>
</evidence>
<dbReference type="Pfam" id="PF14322">
    <property type="entry name" value="SusD-like_3"/>
    <property type="match status" value="1"/>
</dbReference>
<evidence type="ECO:0000313" key="9">
    <source>
        <dbReference type="EMBL" id="WOF11860.1"/>
    </source>
</evidence>
<protein>
    <submittedName>
        <fullName evidence="9">RagB/SusD family nutrient uptake outer membrane protein</fullName>
    </submittedName>
    <submittedName>
        <fullName evidence="8">Tetratricopeptide (TPR) repeat protein</fullName>
    </submittedName>
</protein>
<keyword evidence="4" id="KW-0472">Membrane</keyword>
<dbReference type="InterPro" id="IPR012944">
    <property type="entry name" value="SusD_RagB_dom"/>
</dbReference>
<keyword evidence="3" id="KW-0732">Signal</keyword>
<dbReference type="InterPro" id="IPR033985">
    <property type="entry name" value="SusD-like_N"/>
</dbReference>
<evidence type="ECO:0000256" key="5">
    <source>
        <dbReference type="ARBA" id="ARBA00023237"/>
    </source>
</evidence>
<reference evidence="8 10" key="2">
    <citation type="submission" date="2020-03" db="EMBL/GenBank/DDBJ databases">
        <title>Genomic Encyclopedia of Type Strains, Phase IV (KMG-IV): sequencing the most valuable type-strain genomes for metagenomic binning, comparative biology and taxonomic classification.</title>
        <authorList>
            <person name="Goeker M."/>
        </authorList>
    </citation>
    <scope>NUCLEOTIDE SEQUENCE [LARGE SCALE GENOMIC DNA]</scope>
    <source>
        <strain evidence="8 10">DSM 105722</strain>
    </source>
</reference>
<evidence type="ECO:0000259" key="6">
    <source>
        <dbReference type="Pfam" id="PF07980"/>
    </source>
</evidence>
<dbReference type="CDD" id="cd08977">
    <property type="entry name" value="SusD"/>
    <property type="match status" value="1"/>
</dbReference>
<evidence type="ECO:0000256" key="1">
    <source>
        <dbReference type="ARBA" id="ARBA00004442"/>
    </source>
</evidence>
<keyword evidence="11" id="KW-1185">Reference proteome</keyword>
<evidence type="ECO:0000256" key="2">
    <source>
        <dbReference type="ARBA" id="ARBA00006275"/>
    </source>
</evidence>
<dbReference type="GO" id="GO:0009279">
    <property type="term" value="C:cell outer membrane"/>
    <property type="evidence" value="ECO:0007669"/>
    <property type="project" value="UniProtKB-SubCell"/>
</dbReference>
<organism evidence="8 10">
    <name type="scientific">Butyricimonas paravirosa</name>
    <dbReference type="NCBI Taxonomy" id="1472417"/>
    <lineage>
        <taxon>Bacteria</taxon>
        <taxon>Pseudomonadati</taxon>
        <taxon>Bacteroidota</taxon>
        <taxon>Bacteroidia</taxon>
        <taxon>Bacteroidales</taxon>
        <taxon>Odoribacteraceae</taxon>
        <taxon>Butyricimonas</taxon>
    </lineage>
</organism>
<evidence type="ECO:0000313" key="11">
    <source>
        <dbReference type="Proteomes" id="UP001302374"/>
    </source>
</evidence>
<dbReference type="EMBL" id="JAATLI010000008">
    <property type="protein sequence ID" value="NJC18818.1"/>
    <property type="molecule type" value="Genomic_DNA"/>
</dbReference>
<proteinExistence type="inferred from homology"/>
<dbReference type="Proteomes" id="UP001302374">
    <property type="component" value="Chromosome"/>
</dbReference>
<reference evidence="9 11" key="1">
    <citation type="submission" date="2019-09" db="EMBL/GenBank/DDBJ databases">
        <title>Butyricimonas paravirosa DSM 105722 (=214-4 = JCM 18677 = CCUG 65563).</title>
        <authorList>
            <person name="Le Roy T."/>
            <person name="Cani P.D."/>
        </authorList>
    </citation>
    <scope>NUCLEOTIDE SEQUENCE [LARGE SCALE GENOMIC DNA]</scope>
    <source>
        <strain evidence="9 11">DSM 105722</strain>
    </source>
</reference>
<keyword evidence="5" id="KW-0998">Cell outer membrane</keyword>
<dbReference type="AlphaFoldDB" id="A0A7X5YEB0"/>
<evidence type="ECO:0000259" key="7">
    <source>
        <dbReference type="Pfam" id="PF14322"/>
    </source>
</evidence>
<evidence type="ECO:0000313" key="8">
    <source>
        <dbReference type="EMBL" id="NJC18818.1"/>
    </source>
</evidence>
<dbReference type="Proteomes" id="UP000576368">
    <property type="component" value="Unassembled WGS sequence"/>
</dbReference>
<dbReference type="Pfam" id="PF07980">
    <property type="entry name" value="SusD_RagB"/>
    <property type="match status" value="1"/>
</dbReference>
<dbReference type="EMBL" id="CP043839">
    <property type="protein sequence ID" value="WOF11860.1"/>
    <property type="molecule type" value="Genomic_DNA"/>
</dbReference>
<gene>
    <name evidence="9" type="ORF">F1644_06095</name>
    <name evidence="8" type="ORF">GGR15_002446</name>
</gene>
<dbReference type="GeneID" id="86890847"/>
<sequence length="484" mass="55367">MISVFNKFILGAFFIITFCACGNFLEEVSQDEFEPETTDAYSELLNGAGYAFAELDGLTWYMDDDIDGVSSYSYTDVYNACRDIFTWQYYMYQSLKDANVTDATYENYYEKIMVCNVIIDDIEMSVGTESQINMVLGEALTLRAYYYLQLVNIFATPYNDSRSTPDQRLGVSLVTKSEIRDEGIARSSVADVYKQITADIERAVSLLDQNKTNNGVYRINYVSAHLIASRIYLYMEEWDKVIEHATQALAGAPDLVYLPTYAYTNVNYPTNSTNPVVSSSFPETIFVFGSMPGRMGFMGTPVCLSTDLVSSFSEPNDSRNGMYFKATASGYIYPYQEYKHGVAERGYVWRTAELYLNRAEAYMEKYKAGAAECGQLAVNDLNKLRENRFTNYSNYTLSTADDLENLCKLERRRELFMEGHRWFDLRRYGMPRIEHTWVSENGQRTTYVLQEKDPGYTLPISQDVLDRNSKLVQNELATDRIGTN</sequence>
<comment type="subcellular location">
    <subcellularLocation>
        <location evidence="1">Cell outer membrane</location>
    </subcellularLocation>
</comment>
<comment type="similarity">
    <text evidence="2">Belongs to the SusD family.</text>
</comment>
<name>A0A7X5YEB0_9BACT</name>
<feature type="domain" description="RagB/SusD" evidence="6">
    <location>
        <begin position="336"/>
        <end position="475"/>
    </location>
</feature>
<dbReference type="RefSeq" id="WP_087421188.1">
    <property type="nucleotide sequence ID" value="NZ_BMPA01000008.1"/>
</dbReference>
<dbReference type="SUPFAM" id="SSF48452">
    <property type="entry name" value="TPR-like"/>
    <property type="match status" value="1"/>
</dbReference>
<dbReference type="InterPro" id="IPR011990">
    <property type="entry name" value="TPR-like_helical_dom_sf"/>
</dbReference>
<evidence type="ECO:0000256" key="3">
    <source>
        <dbReference type="ARBA" id="ARBA00022729"/>
    </source>
</evidence>
<dbReference type="Gene3D" id="1.25.40.390">
    <property type="match status" value="1"/>
</dbReference>